<evidence type="ECO:0008006" key="3">
    <source>
        <dbReference type="Google" id="ProtNLM"/>
    </source>
</evidence>
<protein>
    <recommendedName>
        <fullName evidence="3">Transposase</fullName>
    </recommendedName>
</protein>
<sequence>MDANRKLTAMIEGDSNTEAIGLLGAVHRRKDLNHLERRQQQRAISNAMITVALTYGKKTFSRGALVYTLNDRSLEKTPYAKFIDVLRGLRVVCLIGPPDPKILTAYWHEETKRRASKSRCYN</sequence>
<name>A0ABS3FSG3_9CYAN</name>
<dbReference type="EMBL" id="JAFLQW010000339">
    <property type="protein sequence ID" value="MBO0349978.1"/>
    <property type="molecule type" value="Genomic_DNA"/>
</dbReference>
<gene>
    <name evidence="1" type="ORF">J0895_12820</name>
</gene>
<dbReference type="Proteomes" id="UP000664844">
    <property type="component" value="Unassembled WGS sequence"/>
</dbReference>
<evidence type="ECO:0000313" key="1">
    <source>
        <dbReference type="EMBL" id="MBO0349978.1"/>
    </source>
</evidence>
<reference evidence="1 2" key="1">
    <citation type="submission" date="2021-03" db="EMBL/GenBank/DDBJ databases">
        <title>Metabolic Capacity of the Antarctic Cyanobacterium Phormidium pseudopriestleyi that Sustains Oxygenic Photosynthesis in the Presence of Hydrogen Sulfide.</title>
        <authorList>
            <person name="Lumian J.E."/>
            <person name="Jungblut A.D."/>
            <person name="Dillon M.L."/>
            <person name="Hawes I."/>
            <person name="Doran P.T."/>
            <person name="Mackey T.J."/>
            <person name="Dick G.J."/>
            <person name="Grettenberger C.L."/>
            <person name="Sumner D.Y."/>
        </authorList>
    </citation>
    <scope>NUCLEOTIDE SEQUENCE [LARGE SCALE GENOMIC DNA]</scope>
    <source>
        <strain evidence="1 2">FRX01</strain>
    </source>
</reference>
<organism evidence="1 2">
    <name type="scientific">Phormidium pseudopriestleyi FRX01</name>
    <dbReference type="NCBI Taxonomy" id="1759528"/>
    <lineage>
        <taxon>Bacteria</taxon>
        <taxon>Bacillati</taxon>
        <taxon>Cyanobacteriota</taxon>
        <taxon>Cyanophyceae</taxon>
        <taxon>Oscillatoriophycideae</taxon>
        <taxon>Oscillatoriales</taxon>
        <taxon>Oscillatoriaceae</taxon>
        <taxon>Phormidium</taxon>
    </lineage>
</organism>
<evidence type="ECO:0000313" key="2">
    <source>
        <dbReference type="Proteomes" id="UP000664844"/>
    </source>
</evidence>
<comment type="caution">
    <text evidence="1">The sequence shown here is derived from an EMBL/GenBank/DDBJ whole genome shotgun (WGS) entry which is preliminary data.</text>
</comment>
<dbReference type="RefSeq" id="WP_207088481.1">
    <property type="nucleotide sequence ID" value="NZ_JAFLQW010000339.1"/>
</dbReference>
<keyword evidence="2" id="KW-1185">Reference proteome</keyword>
<accession>A0ABS3FSG3</accession>
<proteinExistence type="predicted"/>